<dbReference type="SUPFAM" id="SSF55729">
    <property type="entry name" value="Acyl-CoA N-acyltransferases (Nat)"/>
    <property type="match status" value="1"/>
</dbReference>
<reference evidence="2" key="1">
    <citation type="submission" date="2020-10" db="EMBL/GenBank/DDBJ databases">
        <authorList>
            <person name="Gilroy R."/>
        </authorList>
    </citation>
    <scope>NUCLEOTIDE SEQUENCE</scope>
    <source>
        <strain evidence="2">CHK186-9395</strain>
    </source>
</reference>
<dbReference type="Pfam" id="PF00583">
    <property type="entry name" value="Acetyltransf_1"/>
    <property type="match status" value="1"/>
</dbReference>
<accession>A0A9D1NDZ4</accession>
<dbReference type="InterPro" id="IPR000182">
    <property type="entry name" value="GNAT_dom"/>
</dbReference>
<dbReference type="InterPro" id="IPR016181">
    <property type="entry name" value="Acyl_CoA_acyltransferase"/>
</dbReference>
<name>A0A9D1NDZ4_9FIRM</name>
<evidence type="ECO:0000259" key="1">
    <source>
        <dbReference type="PROSITE" id="PS51186"/>
    </source>
</evidence>
<organism evidence="2 3">
    <name type="scientific">Candidatus Caccopulliclostridium gallistercoris</name>
    <dbReference type="NCBI Taxonomy" id="2840719"/>
    <lineage>
        <taxon>Bacteria</taxon>
        <taxon>Bacillati</taxon>
        <taxon>Bacillota</taxon>
        <taxon>Clostridia</taxon>
        <taxon>Candidatus Caccopulliclostridium</taxon>
    </lineage>
</organism>
<feature type="domain" description="N-acetyltransferase" evidence="1">
    <location>
        <begin position="7"/>
        <end position="191"/>
    </location>
</feature>
<sequence>MNTQTKLNFKFLDQSYQKDATTIAAECFKNDNFFDWLGDEQQKFECLYKLYSECFKICMEIGACLGIFLEEKLIGNVFLLDYDKLKENKKYFEIIFDEHSNFGDDVREFMSYANNLKNGYYILAICVKPEYQKCGYGTQAIAKITELFSDKNLFADVDNAKSLSMYRKVSYDITKISDKFYYVLKPSYNKERQEDTKKNNFEK</sequence>
<gene>
    <name evidence="2" type="ORF">IAA62_01140</name>
</gene>
<evidence type="ECO:0000313" key="2">
    <source>
        <dbReference type="EMBL" id="HIV01146.1"/>
    </source>
</evidence>
<dbReference type="Proteomes" id="UP000886861">
    <property type="component" value="Unassembled WGS sequence"/>
</dbReference>
<dbReference type="PROSITE" id="PS51186">
    <property type="entry name" value="GNAT"/>
    <property type="match status" value="1"/>
</dbReference>
<evidence type="ECO:0000313" key="3">
    <source>
        <dbReference type="Proteomes" id="UP000886861"/>
    </source>
</evidence>
<dbReference type="EMBL" id="DVOJ01000005">
    <property type="protein sequence ID" value="HIV01146.1"/>
    <property type="molecule type" value="Genomic_DNA"/>
</dbReference>
<comment type="caution">
    <text evidence="2">The sequence shown here is derived from an EMBL/GenBank/DDBJ whole genome shotgun (WGS) entry which is preliminary data.</text>
</comment>
<dbReference type="CDD" id="cd04301">
    <property type="entry name" value="NAT_SF"/>
    <property type="match status" value="1"/>
</dbReference>
<proteinExistence type="predicted"/>
<protein>
    <submittedName>
        <fullName evidence="2">GNAT family N-acetyltransferase</fullName>
    </submittedName>
</protein>
<dbReference type="AlphaFoldDB" id="A0A9D1NDZ4"/>
<dbReference type="GO" id="GO:0016747">
    <property type="term" value="F:acyltransferase activity, transferring groups other than amino-acyl groups"/>
    <property type="evidence" value="ECO:0007669"/>
    <property type="project" value="InterPro"/>
</dbReference>
<dbReference type="Gene3D" id="3.40.630.30">
    <property type="match status" value="1"/>
</dbReference>
<reference evidence="2" key="2">
    <citation type="journal article" date="2021" name="PeerJ">
        <title>Extensive microbial diversity within the chicken gut microbiome revealed by metagenomics and culture.</title>
        <authorList>
            <person name="Gilroy R."/>
            <person name="Ravi A."/>
            <person name="Getino M."/>
            <person name="Pursley I."/>
            <person name="Horton D.L."/>
            <person name="Alikhan N.F."/>
            <person name="Baker D."/>
            <person name="Gharbi K."/>
            <person name="Hall N."/>
            <person name="Watson M."/>
            <person name="Adriaenssens E.M."/>
            <person name="Foster-Nyarko E."/>
            <person name="Jarju S."/>
            <person name="Secka A."/>
            <person name="Antonio M."/>
            <person name="Oren A."/>
            <person name="Chaudhuri R.R."/>
            <person name="La Ragione R."/>
            <person name="Hildebrand F."/>
            <person name="Pallen M.J."/>
        </authorList>
    </citation>
    <scope>NUCLEOTIDE SEQUENCE</scope>
    <source>
        <strain evidence="2">CHK186-9395</strain>
    </source>
</reference>